<evidence type="ECO:0000313" key="2">
    <source>
        <dbReference type="Proteomes" id="UP000798662"/>
    </source>
</evidence>
<protein>
    <submittedName>
        <fullName evidence="1">Uncharacterized protein</fullName>
    </submittedName>
</protein>
<organism evidence="1 2">
    <name type="scientific">Pyropia yezoensis</name>
    <name type="common">Susabi-nori</name>
    <name type="synonym">Porphyra yezoensis</name>
    <dbReference type="NCBI Taxonomy" id="2788"/>
    <lineage>
        <taxon>Eukaryota</taxon>
        <taxon>Rhodophyta</taxon>
        <taxon>Bangiophyceae</taxon>
        <taxon>Bangiales</taxon>
        <taxon>Bangiaceae</taxon>
        <taxon>Pyropia</taxon>
    </lineage>
</organism>
<evidence type="ECO:0000313" key="1">
    <source>
        <dbReference type="EMBL" id="KAK1859892.1"/>
    </source>
</evidence>
<gene>
    <name evidence="1" type="ORF">I4F81_002484</name>
</gene>
<dbReference type="Proteomes" id="UP000798662">
    <property type="component" value="Chromosome 1"/>
</dbReference>
<dbReference type="EMBL" id="CM020618">
    <property type="protein sequence ID" value="KAK1859892.1"/>
    <property type="molecule type" value="Genomic_DNA"/>
</dbReference>
<reference evidence="1" key="1">
    <citation type="submission" date="2019-11" db="EMBL/GenBank/DDBJ databases">
        <title>Nori genome reveals adaptations in red seaweeds to the harsh intertidal environment.</title>
        <authorList>
            <person name="Wang D."/>
            <person name="Mao Y."/>
        </authorList>
    </citation>
    <scope>NUCLEOTIDE SEQUENCE</scope>
    <source>
        <tissue evidence="1">Gametophyte</tissue>
    </source>
</reference>
<name>A0ACC3BPU0_PYRYE</name>
<sequence length="263" mass="27931">MVARRRTRSDAARSTPTPINPPGDRQPRPPRPPRRATRRGAARAAAVLGDGPDATGAPAPAALALAVPPAGSAVPPPPPPPTASGGRPSSRRHTNGRGGIYLGGHRPVPMPEGATIAKISLFKKRLLGFTADDDGKKMRKYVAFAINNILGSTVPFCRQDGDKLRGVVIYLEEREPRLAVCEFSWGACALLSRGLMHRRPRRPRRVRARARDGAASTAAVNGGRTEAGGGSGTTEGDSEVPPADVTEEQRLAQEQLDFLNQLE</sequence>
<accession>A0ACC3BPU0</accession>
<keyword evidence="2" id="KW-1185">Reference proteome</keyword>
<proteinExistence type="predicted"/>
<comment type="caution">
    <text evidence="1">The sequence shown here is derived from an EMBL/GenBank/DDBJ whole genome shotgun (WGS) entry which is preliminary data.</text>
</comment>